<accession>A0ABZ2V3Q4</accession>
<name>A0ABZ2V3Q4_9RHOB</name>
<dbReference type="EMBL" id="CP150951">
    <property type="protein sequence ID" value="WZC48740.1"/>
    <property type="molecule type" value="Genomic_DNA"/>
</dbReference>
<dbReference type="RefSeq" id="WP_341366853.1">
    <property type="nucleotide sequence ID" value="NZ_CP150951.2"/>
</dbReference>
<evidence type="ECO:0000313" key="1">
    <source>
        <dbReference type="EMBL" id="WZC48740.1"/>
    </source>
</evidence>
<reference evidence="2" key="1">
    <citation type="submission" date="2024-04" db="EMBL/GenBank/DDBJ databases">
        <title>Phylogenomic analyses of a clade within the roseobacter group suggest taxonomic reassignments of species of the genera Aestuariivita, Citreicella, Loktanella, Nautella, Pelagibaca, Ruegeria, Thalassobius, Thiobacimonas and Tropicibacter, and the proposal o.</title>
        <authorList>
            <person name="Jeon C.O."/>
        </authorList>
    </citation>
    <scope>NUCLEOTIDE SEQUENCE [LARGE SCALE GENOMIC DNA]</scope>
    <source>
        <strain evidence="2">BS5-3</strain>
    </source>
</reference>
<evidence type="ECO:0000313" key="2">
    <source>
        <dbReference type="Proteomes" id="UP001440612"/>
    </source>
</evidence>
<organism evidence="1 2">
    <name type="scientific">Yoonia phaeophyticola</name>
    <dbReference type="NCBI Taxonomy" id="3137369"/>
    <lineage>
        <taxon>Bacteria</taxon>
        <taxon>Pseudomonadati</taxon>
        <taxon>Pseudomonadota</taxon>
        <taxon>Alphaproteobacteria</taxon>
        <taxon>Rhodobacterales</taxon>
        <taxon>Paracoccaceae</taxon>
        <taxon>Yoonia</taxon>
    </lineage>
</organism>
<keyword evidence="2" id="KW-1185">Reference proteome</keyword>
<dbReference type="Proteomes" id="UP001440612">
    <property type="component" value="Chromosome"/>
</dbReference>
<protein>
    <recommendedName>
        <fullName evidence="3">Flagellin</fullName>
    </recommendedName>
</protein>
<evidence type="ECO:0008006" key="3">
    <source>
        <dbReference type="Google" id="ProtNLM"/>
    </source>
</evidence>
<sequence>MSISATAINSGSDNATAYGVDIGAIEAAFSNAGTISAVTF</sequence>
<gene>
    <name evidence="1" type="ORF">AABB29_18170</name>
</gene>
<proteinExistence type="predicted"/>